<dbReference type="AlphaFoldDB" id="A0A069DWV3"/>
<dbReference type="InterPro" id="IPR041588">
    <property type="entry name" value="Integrase_H2C2"/>
</dbReference>
<dbReference type="EC" id="2.7.7.49" evidence="1"/>
<keyword evidence="6" id="KW-0862">Zinc</keyword>
<dbReference type="GO" id="GO:0003964">
    <property type="term" value="F:RNA-directed DNA polymerase activity"/>
    <property type="evidence" value="ECO:0007669"/>
    <property type="project" value="UniProtKB-EC"/>
</dbReference>
<dbReference type="GO" id="GO:0042575">
    <property type="term" value="C:DNA polymerase complex"/>
    <property type="evidence" value="ECO:0007669"/>
    <property type="project" value="UniProtKB-ARBA"/>
</dbReference>
<dbReference type="PROSITE" id="PS50158">
    <property type="entry name" value="ZF_CCHC"/>
    <property type="match status" value="1"/>
</dbReference>
<evidence type="ECO:0000256" key="2">
    <source>
        <dbReference type="ARBA" id="ARBA00022679"/>
    </source>
</evidence>
<dbReference type="PANTHER" id="PTHR37984">
    <property type="entry name" value="PROTEIN CBG26694"/>
    <property type="match status" value="1"/>
</dbReference>
<feature type="non-terminal residue" evidence="11">
    <location>
        <position position="1"/>
    </location>
</feature>
<keyword evidence="6" id="KW-0479">Metal-binding</keyword>
<evidence type="ECO:0000259" key="10">
    <source>
        <dbReference type="PROSITE" id="PS50994"/>
    </source>
</evidence>
<feature type="coiled-coil region" evidence="7">
    <location>
        <begin position="834"/>
        <end position="861"/>
    </location>
</feature>
<reference evidence="11" key="1">
    <citation type="journal article" date="2015" name="J. Med. Entomol.">
        <title>A Deep Insight Into the Sialotranscriptome of the Chagas Disease Vector, Panstrongylus megistus (Hemiptera: Heteroptera).</title>
        <authorList>
            <person name="Ribeiro J.M."/>
            <person name="Schwarz A."/>
            <person name="Francischetti I.M."/>
        </authorList>
    </citation>
    <scope>NUCLEOTIDE SEQUENCE</scope>
    <source>
        <tissue evidence="11">Salivary glands</tissue>
    </source>
</reference>
<dbReference type="Gene3D" id="3.30.420.10">
    <property type="entry name" value="Ribonuclease H-like superfamily/Ribonuclease H"/>
    <property type="match status" value="1"/>
</dbReference>
<feature type="domain" description="Reverse transcriptase" evidence="9">
    <location>
        <begin position="449"/>
        <end position="747"/>
    </location>
</feature>
<dbReference type="EMBL" id="GBGD01000341">
    <property type="protein sequence ID" value="JAC88548.1"/>
    <property type="molecule type" value="mRNA"/>
</dbReference>
<keyword evidence="3" id="KW-0548">Nucleotidyltransferase</keyword>
<dbReference type="Gene3D" id="1.10.340.70">
    <property type="match status" value="1"/>
</dbReference>
<dbReference type="GO" id="GO:0015074">
    <property type="term" value="P:DNA integration"/>
    <property type="evidence" value="ECO:0007669"/>
    <property type="project" value="InterPro"/>
</dbReference>
<dbReference type="SMART" id="SM00343">
    <property type="entry name" value="ZnF_C2HC"/>
    <property type="match status" value="2"/>
</dbReference>
<name>A0A069DWV3_9HEMI</name>
<dbReference type="InterPro" id="IPR050951">
    <property type="entry name" value="Retrovirus_Pol_polyprotein"/>
</dbReference>
<dbReference type="Pfam" id="PF00078">
    <property type="entry name" value="RVT_1"/>
    <property type="match status" value="1"/>
</dbReference>
<dbReference type="GO" id="GO:0004519">
    <property type="term" value="F:endonuclease activity"/>
    <property type="evidence" value="ECO:0007669"/>
    <property type="project" value="UniProtKB-KW"/>
</dbReference>
<dbReference type="InterPro" id="IPR043502">
    <property type="entry name" value="DNA/RNA_pol_sf"/>
</dbReference>
<evidence type="ECO:0000256" key="6">
    <source>
        <dbReference type="PROSITE-ProRule" id="PRU00047"/>
    </source>
</evidence>
<dbReference type="PROSITE" id="PS50994">
    <property type="entry name" value="INTEGRASE"/>
    <property type="match status" value="1"/>
</dbReference>
<dbReference type="Gene3D" id="2.40.70.10">
    <property type="entry name" value="Acid Proteases"/>
    <property type="match status" value="1"/>
</dbReference>
<keyword evidence="5" id="KW-0255">Endonuclease</keyword>
<evidence type="ECO:0000256" key="3">
    <source>
        <dbReference type="ARBA" id="ARBA00022695"/>
    </source>
</evidence>
<evidence type="ECO:0000256" key="5">
    <source>
        <dbReference type="ARBA" id="ARBA00022759"/>
    </source>
</evidence>
<accession>A0A069DWV3</accession>
<dbReference type="InterPro" id="IPR000477">
    <property type="entry name" value="RT_dom"/>
</dbReference>
<evidence type="ECO:0000259" key="8">
    <source>
        <dbReference type="PROSITE" id="PS50158"/>
    </source>
</evidence>
<dbReference type="Pfam" id="PF00098">
    <property type="entry name" value="zf-CCHC"/>
    <property type="match status" value="1"/>
</dbReference>
<dbReference type="InterPro" id="IPR036875">
    <property type="entry name" value="Znf_CCHC_sf"/>
</dbReference>
<feature type="non-terminal residue" evidence="11">
    <location>
        <position position="953"/>
    </location>
</feature>
<organism evidence="11">
    <name type="scientific">Panstrongylus megistus</name>
    <dbReference type="NCBI Taxonomy" id="65343"/>
    <lineage>
        <taxon>Eukaryota</taxon>
        <taxon>Metazoa</taxon>
        <taxon>Ecdysozoa</taxon>
        <taxon>Arthropoda</taxon>
        <taxon>Hexapoda</taxon>
        <taxon>Insecta</taxon>
        <taxon>Pterygota</taxon>
        <taxon>Neoptera</taxon>
        <taxon>Paraneoptera</taxon>
        <taxon>Hemiptera</taxon>
        <taxon>Heteroptera</taxon>
        <taxon>Panheteroptera</taxon>
        <taxon>Cimicomorpha</taxon>
        <taxon>Reduviidae</taxon>
        <taxon>Triatominae</taxon>
        <taxon>Panstrongylus</taxon>
    </lineage>
</organism>
<dbReference type="Pfam" id="PF17921">
    <property type="entry name" value="Integrase_H2C2"/>
    <property type="match status" value="1"/>
</dbReference>
<dbReference type="Gene3D" id="4.10.60.10">
    <property type="entry name" value="Zinc finger, CCHC-type"/>
    <property type="match status" value="1"/>
</dbReference>
<feature type="domain" description="Integrase catalytic" evidence="10">
    <location>
        <begin position="666"/>
        <end position="824"/>
    </location>
</feature>
<keyword evidence="6" id="KW-0863">Zinc-finger</keyword>
<dbReference type="SUPFAM" id="SSF56672">
    <property type="entry name" value="DNA/RNA polymerases"/>
    <property type="match status" value="1"/>
</dbReference>
<feature type="domain" description="CCHC-type" evidence="8">
    <location>
        <begin position="177"/>
        <end position="191"/>
    </location>
</feature>
<keyword evidence="2" id="KW-0808">Transferase</keyword>
<keyword evidence="7" id="KW-0175">Coiled coil</keyword>
<evidence type="ECO:0000256" key="1">
    <source>
        <dbReference type="ARBA" id="ARBA00012493"/>
    </source>
</evidence>
<dbReference type="Gene3D" id="3.10.10.10">
    <property type="entry name" value="HIV Type 1 Reverse Transcriptase, subunit A, domain 1"/>
    <property type="match status" value="1"/>
</dbReference>
<evidence type="ECO:0000259" key="9">
    <source>
        <dbReference type="PROSITE" id="PS50878"/>
    </source>
</evidence>
<dbReference type="PANTHER" id="PTHR37984:SF5">
    <property type="entry name" value="PROTEIN NYNRIN-LIKE"/>
    <property type="match status" value="1"/>
</dbReference>
<dbReference type="SUPFAM" id="SSF53098">
    <property type="entry name" value="Ribonuclease H-like"/>
    <property type="match status" value="1"/>
</dbReference>
<protein>
    <recommendedName>
        <fullName evidence="1">RNA-directed DNA polymerase</fullName>
        <ecNumber evidence="1">2.7.7.49</ecNumber>
    </recommendedName>
</protein>
<dbReference type="SUPFAM" id="SSF57756">
    <property type="entry name" value="Retrovirus zinc finger-like domains"/>
    <property type="match status" value="1"/>
</dbReference>
<dbReference type="CDD" id="cd00303">
    <property type="entry name" value="retropepsin_like"/>
    <property type="match status" value="1"/>
</dbReference>
<dbReference type="GO" id="GO:0008270">
    <property type="term" value="F:zinc ion binding"/>
    <property type="evidence" value="ECO:0007669"/>
    <property type="project" value="UniProtKB-KW"/>
</dbReference>
<dbReference type="InterPro" id="IPR001878">
    <property type="entry name" value="Znf_CCHC"/>
</dbReference>
<proteinExistence type="evidence at transcript level"/>
<evidence type="ECO:0000313" key="11">
    <source>
        <dbReference type="EMBL" id="JAC88548.1"/>
    </source>
</evidence>
<keyword evidence="5" id="KW-0378">Hydrolase</keyword>
<dbReference type="InterPro" id="IPR012337">
    <property type="entry name" value="RNaseH-like_sf"/>
</dbReference>
<evidence type="ECO:0000256" key="7">
    <source>
        <dbReference type="SAM" id="Coils"/>
    </source>
</evidence>
<dbReference type="PROSITE" id="PS50878">
    <property type="entry name" value="RT_POL"/>
    <property type="match status" value="1"/>
</dbReference>
<dbReference type="CDD" id="cd01647">
    <property type="entry name" value="RT_LTR"/>
    <property type="match status" value="1"/>
</dbReference>
<dbReference type="InterPro" id="IPR021109">
    <property type="entry name" value="Peptidase_aspartic_dom_sf"/>
</dbReference>
<dbReference type="GO" id="GO:0003676">
    <property type="term" value="F:nucleic acid binding"/>
    <property type="evidence" value="ECO:0007669"/>
    <property type="project" value="InterPro"/>
</dbReference>
<dbReference type="InterPro" id="IPR001584">
    <property type="entry name" value="Integrase_cat-core"/>
</dbReference>
<sequence length="953" mass="110421">NQRVEDWLQEFEENAILFGWTDMQKLVYSKKLLKGLPKTFICSEKGINTFDTFKRVLTAEFSRKVNMAQIHKLLNERKMRKEEDVYEYYILMKEIASRGAVDVDSLINYIIDGIPDKTVNKGILYGATNLKTFKEKLMCYRQMRSKYNTVRQDNLITKSVSGSKESECRLEGNNKDKCYNCGESGHRIANCNKPRRARGSCFLCGSLAHLKGSCPQRQQPSTSASQTTHLLENELIPNYTIEVNLDILSTPIHAIIDSGRPISLLVKDLLPSDCILTPYDNIQQFVGINKSKVLILGTLEQTVRVQGTVIGIKFYVVPSDTMNKKCLLGRDYISNKNIEVILVQTVQIKPCSESNLEKIDDIFNISLSDVSHYNKVDIKVNDSLDNKIQHKVFDLVSEHYTKPERPDEPITKMEMELILKPDHMPFYYNPRRFSFVEKSEISKIISDLLERNIIRHSSSQYCSPVVLVKKKSGQYRMAVDYRDLNKITLRDHFPIPRIDDQLDCLRNKKYFTQLDLKDAFHHVKLKENSCQYTSFITHTVFVIEENSFERNLSLMQERDSEISQIRQNLEETESKLFELKYGMVYRKVNDRLLFYVPQGMENNVIRSCHDDLGHGGIDKTYEYLSRVYWFPRAKQKIRDYIRNCLKCITYSSCANRVEGELHNIPRGKEPFQIIHIDHYGPLERTKRKFRYIFEIIDSFTRFVKFFPTKTTNSNEVIAHLINYFQCYIKPKKYLISDRGTSFTSNKFKAFIEEQSIQHILIATATPQANGQIERINRGLTPMLAKLSNNPAKWDQILVDVEYALNNSVNRSIGISPSVMLFGVNQKGSVNDELRVFLEEKLSTIERNLEQIRDEAAARNEAAAQYNKIKYDERHKKPHQYKLGDYVMLSNVDVSAGVNKKLLPKYRGPYVVKKQLGNDRYLVEDIEGFQVTQIPYSGVSSVKNMKPWVSEPSD</sequence>
<keyword evidence="4" id="KW-0540">Nuclease</keyword>
<dbReference type="InterPro" id="IPR036397">
    <property type="entry name" value="RNaseH_sf"/>
</dbReference>
<dbReference type="Pfam" id="PF00665">
    <property type="entry name" value="rve"/>
    <property type="match status" value="1"/>
</dbReference>
<evidence type="ECO:0000256" key="4">
    <source>
        <dbReference type="ARBA" id="ARBA00022722"/>
    </source>
</evidence>